<keyword evidence="2" id="KW-1185">Reference proteome</keyword>
<protein>
    <submittedName>
        <fullName evidence="1">Pyruvate</fullName>
    </submittedName>
</protein>
<organism evidence="1 2">
    <name type="scientific">Colletotrichum truncatum</name>
    <name type="common">Anthracnose fungus</name>
    <name type="synonym">Colletotrichum capsici</name>
    <dbReference type="NCBI Taxonomy" id="5467"/>
    <lineage>
        <taxon>Eukaryota</taxon>
        <taxon>Fungi</taxon>
        <taxon>Dikarya</taxon>
        <taxon>Ascomycota</taxon>
        <taxon>Pezizomycotina</taxon>
        <taxon>Sordariomycetes</taxon>
        <taxon>Hypocreomycetidae</taxon>
        <taxon>Glomerellales</taxon>
        <taxon>Glomerellaceae</taxon>
        <taxon>Colletotrichum</taxon>
        <taxon>Colletotrichum truncatum species complex</taxon>
    </lineage>
</organism>
<dbReference type="Proteomes" id="UP000805649">
    <property type="component" value="Unassembled WGS sequence"/>
</dbReference>
<dbReference type="EMBL" id="VUJX02000001">
    <property type="protein sequence ID" value="KAL0943604.1"/>
    <property type="molecule type" value="Genomic_DNA"/>
</dbReference>
<sequence>MATVPDSKPSTVTVAEYLFTRLGQLGICSVHGVPGDFNLHLLDYVKPAGLHWVGNANELNAGYAADGYARIKGVGALITTSGVGELSAINAIAGAYAERAAVVHIVGTPSRSIQDSRLKLHHGFNDGEYRRFAQIHSHVTVAQANLRHPQQAPDQIDEVLKRCIVESRPVYIEVPQDLVTVHVSAAKLQSPTIWTPDYNPTAAEEVAIAAVFERIYSAKQPVILVDGEVRPIGIVDEVQEIVKSTGWPTWTNPFGKSLISETLPNVHGVCKGPYADSVEKKLFESADLVLCFGPHFSSTNTAQFSTVPKPDVSILFSDTEIKVGTQVFRDVTAKTVVRSLVQGLDLSRVFRYNPYPNLPKDYKMSFTQVPKDEKIAQSDFWPLVANIIRPGDIVLGETGTAGHGCRAFPMPPHSRLFTPATWLSIGYMLPASQGAALAQKELVLSSQYHGIQDAQTILFIGDGSFQMTVQELSTIIRNNLDVIVFLINNDGYTIERCIHGLNETYNDVASWRYLQAPSLFGANKDSYTRSAKTWGELETILSDGELVNGKGLRMVEVFMERDDTPGGALATLLEKERQRQPLV</sequence>
<gene>
    <name evidence="1" type="ORF">CTRU02_201491</name>
</gene>
<name>A0ACC3ZHF8_COLTU</name>
<comment type="caution">
    <text evidence="1">The sequence shown here is derived from an EMBL/GenBank/DDBJ whole genome shotgun (WGS) entry which is preliminary data.</text>
</comment>
<reference evidence="1 2" key="1">
    <citation type="journal article" date="2020" name="Phytopathology">
        <title>Genome Sequence Resources of Colletotrichum truncatum, C. plurivorum, C. musicola, and C. sojae: Four Species Pathogenic to Soybean (Glycine max).</title>
        <authorList>
            <person name="Rogerio F."/>
            <person name="Boufleur T.R."/>
            <person name="Ciampi-Guillardi M."/>
            <person name="Sukno S.A."/>
            <person name="Thon M.R."/>
            <person name="Massola Junior N.S."/>
            <person name="Baroncelli R."/>
        </authorList>
    </citation>
    <scope>NUCLEOTIDE SEQUENCE [LARGE SCALE GENOMIC DNA]</scope>
    <source>
        <strain evidence="1 2">CMES1059</strain>
    </source>
</reference>
<evidence type="ECO:0000313" key="2">
    <source>
        <dbReference type="Proteomes" id="UP000805649"/>
    </source>
</evidence>
<proteinExistence type="predicted"/>
<evidence type="ECO:0000313" key="1">
    <source>
        <dbReference type="EMBL" id="KAL0943604.1"/>
    </source>
</evidence>
<accession>A0ACC3ZHF8</accession>
<keyword evidence="1" id="KW-0670">Pyruvate</keyword>